<evidence type="ECO:0000256" key="2">
    <source>
        <dbReference type="ARBA" id="ARBA00022475"/>
    </source>
</evidence>
<evidence type="ECO:0000259" key="8">
    <source>
        <dbReference type="Pfam" id="PF02687"/>
    </source>
</evidence>
<gene>
    <name evidence="10" type="ORF">NBH00_04520</name>
</gene>
<feature type="transmembrane region" description="Helical" evidence="7">
    <location>
        <begin position="290"/>
        <end position="314"/>
    </location>
</feature>
<dbReference type="Proteomes" id="UP001056035">
    <property type="component" value="Chromosome"/>
</dbReference>
<accession>A0ABY5DTX3</accession>
<feature type="transmembrane region" description="Helical" evidence="7">
    <location>
        <begin position="371"/>
        <end position="394"/>
    </location>
</feature>
<evidence type="ECO:0000256" key="3">
    <source>
        <dbReference type="ARBA" id="ARBA00022692"/>
    </source>
</evidence>
<protein>
    <submittedName>
        <fullName evidence="10">ABC transporter permease</fullName>
    </submittedName>
</protein>
<dbReference type="RefSeq" id="WP_254572161.1">
    <property type="nucleotide sequence ID" value="NZ_CP098502.1"/>
</dbReference>
<keyword evidence="5 7" id="KW-0472">Membrane</keyword>
<feature type="transmembrane region" description="Helical" evidence="7">
    <location>
        <begin position="21"/>
        <end position="41"/>
    </location>
</feature>
<evidence type="ECO:0000259" key="9">
    <source>
        <dbReference type="Pfam" id="PF12704"/>
    </source>
</evidence>
<name>A0ABY5DTX3_9ACTN</name>
<dbReference type="InterPro" id="IPR050250">
    <property type="entry name" value="Macrolide_Exporter_MacB"/>
</dbReference>
<sequence length="411" mass="41293">MRGLETLRVALAGIGANKLRSGLTILGLTIGVASVIVLVAVGNGSRRQVQAGIDALGSNVLIVSAQSGPGGPGGLFFRRGGGGADVTLTTKDAAALVDPFNAPAVKSAAPVITATGTTLVAGSTSYAPASFVGTTPPYAATRDYRVATGAMFTAADVKKHAHVVVVGPTVVTNLFGGADPVGQTLRVNGSSFTVVGETKAKGSNGIADQDDVVIAPLTAVQDTISGYTTIDNLTVQATSAGALDDAQAQVTAILNERHRVTDTTNPGYQVTNQGSVRAASDASTHVFTTLLGAVAAISLLVGGIGVMNIMLVSVTERTREIGIRKAIGARRSDILAQFLTEAVLVSMFGGVVGVAAGIAGSQFTIAGVTPAIAAPSVLLAFGAALTSGLVFGTYPAARAARLSPIQALRFE</sequence>
<evidence type="ECO:0000256" key="6">
    <source>
        <dbReference type="ARBA" id="ARBA00038076"/>
    </source>
</evidence>
<feature type="transmembrane region" description="Helical" evidence="7">
    <location>
        <begin position="334"/>
        <end position="359"/>
    </location>
</feature>
<keyword evidence="11" id="KW-1185">Reference proteome</keyword>
<dbReference type="EMBL" id="CP098502">
    <property type="protein sequence ID" value="UTI65481.1"/>
    <property type="molecule type" value="Genomic_DNA"/>
</dbReference>
<dbReference type="PANTHER" id="PTHR30572">
    <property type="entry name" value="MEMBRANE COMPONENT OF TRANSPORTER-RELATED"/>
    <property type="match status" value="1"/>
</dbReference>
<comment type="similarity">
    <text evidence="6">Belongs to the ABC-4 integral membrane protein family.</text>
</comment>
<comment type="subcellular location">
    <subcellularLocation>
        <location evidence="1">Cell membrane</location>
        <topology evidence="1">Multi-pass membrane protein</topology>
    </subcellularLocation>
</comment>
<keyword evidence="3 7" id="KW-0812">Transmembrane</keyword>
<proteinExistence type="inferred from homology"/>
<feature type="domain" description="MacB-like periplasmic core" evidence="9">
    <location>
        <begin position="21"/>
        <end position="252"/>
    </location>
</feature>
<dbReference type="Pfam" id="PF02687">
    <property type="entry name" value="FtsX"/>
    <property type="match status" value="1"/>
</dbReference>
<reference evidence="10 11" key="1">
    <citation type="submission" date="2022-06" db="EMBL/GenBank/DDBJ databases">
        <title>Paraconexibacter antarcticus.</title>
        <authorList>
            <person name="Kim C.S."/>
        </authorList>
    </citation>
    <scope>NUCLEOTIDE SEQUENCE [LARGE SCALE GENOMIC DNA]</scope>
    <source>
        <strain evidence="10 11">02-257</strain>
    </source>
</reference>
<dbReference type="InterPro" id="IPR025857">
    <property type="entry name" value="MacB_PCD"/>
</dbReference>
<evidence type="ECO:0000256" key="7">
    <source>
        <dbReference type="SAM" id="Phobius"/>
    </source>
</evidence>
<evidence type="ECO:0000313" key="10">
    <source>
        <dbReference type="EMBL" id="UTI65481.1"/>
    </source>
</evidence>
<dbReference type="Pfam" id="PF12704">
    <property type="entry name" value="MacB_PCD"/>
    <property type="match status" value="1"/>
</dbReference>
<feature type="domain" description="ABC3 transporter permease C-terminal" evidence="8">
    <location>
        <begin position="293"/>
        <end position="404"/>
    </location>
</feature>
<dbReference type="InterPro" id="IPR003838">
    <property type="entry name" value="ABC3_permease_C"/>
</dbReference>
<evidence type="ECO:0000256" key="4">
    <source>
        <dbReference type="ARBA" id="ARBA00022989"/>
    </source>
</evidence>
<keyword evidence="2" id="KW-1003">Cell membrane</keyword>
<evidence type="ECO:0000256" key="1">
    <source>
        <dbReference type="ARBA" id="ARBA00004651"/>
    </source>
</evidence>
<evidence type="ECO:0000256" key="5">
    <source>
        <dbReference type="ARBA" id="ARBA00023136"/>
    </source>
</evidence>
<evidence type="ECO:0000313" key="11">
    <source>
        <dbReference type="Proteomes" id="UP001056035"/>
    </source>
</evidence>
<keyword evidence="4 7" id="KW-1133">Transmembrane helix</keyword>
<organism evidence="10 11">
    <name type="scientific">Paraconexibacter antarcticus</name>
    <dbReference type="NCBI Taxonomy" id="2949664"/>
    <lineage>
        <taxon>Bacteria</taxon>
        <taxon>Bacillati</taxon>
        <taxon>Actinomycetota</taxon>
        <taxon>Thermoleophilia</taxon>
        <taxon>Solirubrobacterales</taxon>
        <taxon>Paraconexibacteraceae</taxon>
        <taxon>Paraconexibacter</taxon>
    </lineage>
</organism>
<dbReference type="PANTHER" id="PTHR30572:SF4">
    <property type="entry name" value="ABC TRANSPORTER PERMEASE YTRF"/>
    <property type="match status" value="1"/>
</dbReference>